<dbReference type="InterPro" id="IPR000683">
    <property type="entry name" value="Gfo/Idh/MocA-like_OxRdtase_N"/>
</dbReference>
<feature type="domain" description="Gfo/Idh/MocA-like oxidoreductase N-terminal" evidence="2">
    <location>
        <begin position="5"/>
        <end position="136"/>
    </location>
</feature>
<evidence type="ECO:0000313" key="5">
    <source>
        <dbReference type="Proteomes" id="UP000235023"/>
    </source>
</evidence>
<dbReference type="Proteomes" id="UP000235023">
    <property type="component" value="Unassembled WGS sequence"/>
</dbReference>
<keyword evidence="5" id="KW-1185">Reference proteome</keyword>
<dbReference type="InterPro" id="IPR051450">
    <property type="entry name" value="Gfo/Idh/MocA_Oxidoreductases"/>
</dbReference>
<accession>A0A2J5HN71</accession>
<evidence type="ECO:0000313" key="4">
    <source>
        <dbReference type="EMBL" id="PLN78646.1"/>
    </source>
</evidence>
<dbReference type="Gene3D" id="3.30.360.10">
    <property type="entry name" value="Dihydrodipicolinate Reductase, domain 2"/>
    <property type="match status" value="1"/>
</dbReference>
<name>A0A2J5HN71_9EURO</name>
<feature type="region of interest" description="Disordered" evidence="1">
    <location>
        <begin position="423"/>
        <end position="457"/>
    </location>
</feature>
<evidence type="ECO:0000259" key="2">
    <source>
        <dbReference type="Pfam" id="PF01408"/>
    </source>
</evidence>
<protein>
    <recommendedName>
        <fullName evidence="6">NAD(P)-binding protein</fullName>
    </recommendedName>
</protein>
<organism evidence="4 5">
    <name type="scientific">Aspergillus taichungensis</name>
    <dbReference type="NCBI Taxonomy" id="482145"/>
    <lineage>
        <taxon>Eukaryota</taxon>
        <taxon>Fungi</taxon>
        <taxon>Dikarya</taxon>
        <taxon>Ascomycota</taxon>
        <taxon>Pezizomycotina</taxon>
        <taxon>Eurotiomycetes</taxon>
        <taxon>Eurotiomycetidae</taxon>
        <taxon>Eurotiales</taxon>
        <taxon>Aspergillaceae</taxon>
        <taxon>Aspergillus</taxon>
        <taxon>Aspergillus subgen. Circumdati</taxon>
    </lineage>
</organism>
<dbReference type="AlphaFoldDB" id="A0A2J5HN71"/>
<evidence type="ECO:0000256" key="1">
    <source>
        <dbReference type="SAM" id="MobiDB-lite"/>
    </source>
</evidence>
<feature type="compositionally biased region" description="Low complexity" evidence="1">
    <location>
        <begin position="138"/>
        <end position="159"/>
    </location>
</feature>
<feature type="compositionally biased region" description="Low complexity" evidence="1">
    <location>
        <begin position="423"/>
        <end position="444"/>
    </location>
</feature>
<dbReference type="EMBL" id="KZ559573">
    <property type="protein sequence ID" value="PLN78646.1"/>
    <property type="molecule type" value="Genomic_DNA"/>
</dbReference>
<feature type="domain" description="Gfo/Idh/MocA-like oxidoreductase C-terminal" evidence="3">
    <location>
        <begin position="196"/>
        <end position="264"/>
    </location>
</feature>
<dbReference type="SUPFAM" id="SSF51735">
    <property type="entry name" value="NAD(P)-binding Rossmann-fold domains"/>
    <property type="match status" value="1"/>
</dbReference>
<evidence type="ECO:0000259" key="3">
    <source>
        <dbReference type="Pfam" id="PF02894"/>
    </source>
</evidence>
<dbReference type="PANTHER" id="PTHR43377:SF12">
    <property type="entry name" value="BINDING ROSSMANN FOLD OXIDOREDUCTASE, PUTATIVE (AFU_ORTHOLOGUE AFUA_3G11840)-RELATED"/>
    <property type="match status" value="1"/>
</dbReference>
<evidence type="ECO:0008006" key="6">
    <source>
        <dbReference type="Google" id="ProtNLM"/>
    </source>
</evidence>
<sequence>MPPPKFLIIGAGSRGTAYAEAVTTSTPGTIHAVAEPHPFKRQQLGKQFIWGDAQPGAGQEFTDWRGWVEYETSRRERVSRGEQNVGEEGVDGVFVCTLDETHVEILLGIAHLGVHVLCEKPLGVDLGGCLDVWRAYSSDSSSTSTSTSTLTSSDTSPPSKKNKKEKDGSKARQKQIFSIGHVLRYSPHNLLLRKLLLEDNVIGDVVSLEHVEPVGWWHFAHSYVRGNWRRETGDGVGSLLTKSCHDVDFVMWLLAYSSHSGIQGEEGEEEEEDIHYPSTITSTGHLSQFTHRRKPPKAGTHTNCVTCPVERECLYSAVKIYRDMHLRAGKTEWPVNIVCPDIEDFTLSSSHSPEDKDQAMAKAENRLMQALQEDYDAATTPDEIIASRPWYGRCVYEADNNVCDDQVVTISWDDESPLPSSSFLSSSSLSSSCPSSSTPSSSTPQKGRRRKGSKTATIHMIAPTEAQCVRRGRIYGTAGELAYDSSTISYFDFASQKKVSIAVPRQSEAEEKAHGGGDYGLARGFVGAVDAVVNKGVGVEAAQRRFVGCSLREIIVSHGVVFAAEGARRENRVVGWEGWWGDNRLAS</sequence>
<dbReference type="Pfam" id="PF01408">
    <property type="entry name" value="GFO_IDH_MocA"/>
    <property type="match status" value="1"/>
</dbReference>
<dbReference type="GO" id="GO:0000166">
    <property type="term" value="F:nucleotide binding"/>
    <property type="evidence" value="ECO:0007669"/>
    <property type="project" value="InterPro"/>
</dbReference>
<dbReference type="PANTHER" id="PTHR43377">
    <property type="entry name" value="BILIVERDIN REDUCTASE A"/>
    <property type="match status" value="1"/>
</dbReference>
<proteinExistence type="predicted"/>
<reference evidence="5" key="1">
    <citation type="submission" date="2017-12" db="EMBL/GenBank/DDBJ databases">
        <authorList>
            <consortium name="DOE Joint Genome Institute"/>
            <person name="Mondo S.J."/>
            <person name="Kjaerbolling I."/>
            <person name="Vesth T.C."/>
            <person name="Frisvad J.C."/>
            <person name="Nybo J.L."/>
            <person name="Theobald S."/>
            <person name="Kuo A."/>
            <person name="Bowyer P."/>
            <person name="Matsuda Y."/>
            <person name="Lyhne E.K."/>
            <person name="Kogle M.E."/>
            <person name="Clum A."/>
            <person name="Lipzen A."/>
            <person name="Salamov A."/>
            <person name="Ngan C.Y."/>
            <person name="Daum C."/>
            <person name="Chiniquy J."/>
            <person name="Barry K."/>
            <person name="LaButti K."/>
            <person name="Haridas S."/>
            <person name="Simmons B.A."/>
            <person name="Magnuson J.K."/>
            <person name="Mortensen U.H."/>
            <person name="Larsen T.O."/>
            <person name="Grigoriev I.V."/>
            <person name="Baker S.E."/>
            <person name="Andersen M.R."/>
            <person name="Nordberg H.P."/>
            <person name="Cantor M.N."/>
            <person name="Hua S.X."/>
        </authorList>
    </citation>
    <scope>NUCLEOTIDE SEQUENCE [LARGE SCALE GENOMIC DNA]</scope>
    <source>
        <strain evidence="5">IBT 19404</strain>
    </source>
</reference>
<dbReference type="Gene3D" id="3.40.50.720">
    <property type="entry name" value="NAD(P)-binding Rossmann-like Domain"/>
    <property type="match status" value="2"/>
</dbReference>
<gene>
    <name evidence="4" type="ORF">BDW42DRAFT_195764</name>
</gene>
<dbReference type="SUPFAM" id="SSF55347">
    <property type="entry name" value="Glyceraldehyde-3-phosphate dehydrogenase-like, C-terminal domain"/>
    <property type="match status" value="1"/>
</dbReference>
<dbReference type="Pfam" id="PF02894">
    <property type="entry name" value="GFO_IDH_MocA_C"/>
    <property type="match status" value="1"/>
</dbReference>
<feature type="region of interest" description="Disordered" evidence="1">
    <location>
        <begin position="138"/>
        <end position="173"/>
    </location>
</feature>
<dbReference type="OrthoDB" id="64915at2759"/>
<dbReference type="InterPro" id="IPR036291">
    <property type="entry name" value="NAD(P)-bd_dom_sf"/>
</dbReference>
<dbReference type="InterPro" id="IPR004104">
    <property type="entry name" value="Gfo/Idh/MocA-like_OxRdtase_C"/>
</dbReference>